<keyword evidence="3" id="KW-1185">Reference proteome</keyword>
<protein>
    <submittedName>
        <fullName evidence="2">Uncharacterized protein</fullName>
    </submittedName>
</protein>
<dbReference type="EMBL" id="BQNB010011565">
    <property type="protein sequence ID" value="GJS92215.1"/>
    <property type="molecule type" value="Genomic_DNA"/>
</dbReference>
<name>A0ABQ4ZT79_9ASTR</name>
<evidence type="ECO:0000313" key="3">
    <source>
        <dbReference type="Proteomes" id="UP001151760"/>
    </source>
</evidence>
<reference evidence="2" key="2">
    <citation type="submission" date="2022-01" db="EMBL/GenBank/DDBJ databases">
        <authorList>
            <person name="Yamashiro T."/>
            <person name="Shiraishi A."/>
            <person name="Satake H."/>
            <person name="Nakayama K."/>
        </authorList>
    </citation>
    <scope>NUCLEOTIDE SEQUENCE</scope>
</reference>
<sequence>MQNPTVGDRAIKAAFRTGAHNRDRDTLSGPRPVTGPCPVRTIRHQLFLETMKGLKLLSIVPLGPMGQVLERLKAFGGFEGMIQLDVLLFRLEKEQYCEVFLDKKLEVCTSTIHVKHYGTSDSKDAKALWDLFCKYGLVVDMYLAARKTKAEWKWPFNKKEDESKEWKWTFKKHDNGRNEKSETCKRSFKYAMLGKFGKDKKDNKFNFYKNTLEIKPNRQQADRLRRCCKGKARNIHALRNIWTLLKQEGLGDAIIRYLGGLSFLCEWESEKLARRVLEIRKMNLEIDNMGPDCPISNYVGVLIHTFNMEEIVTSMLTKGQNANSLDGDPRERKDNDVVGESLSKMDLNFEKAAKNLNNYNYQRVNSSHTCMNDVGTNVNENELCPILVADPSLGPSPNLNEAQVPEVSKSATGFNSYEPVRPLVGNESSQSKQGFKKNGKSKIKRKPIIFSKSETSKDLQSRLATSLTVNSDDIKIEIGKQLGLVFENEQMISYNNCGLGSDSKISRINSLIRVKRSVVFGIQETKLASIDAHFVNSLWGNSNVDFLYGAAIGASGGNWQGINEKIGIINMYAP</sequence>
<proteinExistence type="predicted"/>
<evidence type="ECO:0000313" key="2">
    <source>
        <dbReference type="EMBL" id="GJS92215.1"/>
    </source>
</evidence>
<feature type="compositionally biased region" description="Basic residues" evidence="1">
    <location>
        <begin position="434"/>
        <end position="443"/>
    </location>
</feature>
<reference evidence="2" key="1">
    <citation type="journal article" date="2022" name="Int. J. Mol. Sci.">
        <title>Draft Genome of Tanacetum Coccineum: Genomic Comparison of Closely Related Tanacetum-Family Plants.</title>
        <authorList>
            <person name="Yamashiro T."/>
            <person name="Shiraishi A."/>
            <person name="Nakayama K."/>
            <person name="Satake H."/>
        </authorList>
    </citation>
    <scope>NUCLEOTIDE SEQUENCE</scope>
</reference>
<accession>A0ABQ4ZT79</accession>
<gene>
    <name evidence="2" type="ORF">Tco_0774851</name>
</gene>
<evidence type="ECO:0000256" key="1">
    <source>
        <dbReference type="SAM" id="MobiDB-lite"/>
    </source>
</evidence>
<dbReference type="Proteomes" id="UP001151760">
    <property type="component" value="Unassembled WGS sequence"/>
</dbReference>
<feature type="region of interest" description="Disordered" evidence="1">
    <location>
        <begin position="422"/>
        <end position="443"/>
    </location>
</feature>
<organism evidence="2 3">
    <name type="scientific">Tanacetum coccineum</name>
    <dbReference type="NCBI Taxonomy" id="301880"/>
    <lineage>
        <taxon>Eukaryota</taxon>
        <taxon>Viridiplantae</taxon>
        <taxon>Streptophyta</taxon>
        <taxon>Embryophyta</taxon>
        <taxon>Tracheophyta</taxon>
        <taxon>Spermatophyta</taxon>
        <taxon>Magnoliopsida</taxon>
        <taxon>eudicotyledons</taxon>
        <taxon>Gunneridae</taxon>
        <taxon>Pentapetalae</taxon>
        <taxon>asterids</taxon>
        <taxon>campanulids</taxon>
        <taxon>Asterales</taxon>
        <taxon>Asteraceae</taxon>
        <taxon>Asteroideae</taxon>
        <taxon>Anthemideae</taxon>
        <taxon>Anthemidinae</taxon>
        <taxon>Tanacetum</taxon>
    </lineage>
</organism>
<comment type="caution">
    <text evidence="2">The sequence shown here is derived from an EMBL/GenBank/DDBJ whole genome shotgun (WGS) entry which is preliminary data.</text>
</comment>